<evidence type="ECO:0000256" key="2">
    <source>
        <dbReference type="ARBA" id="ARBA00009942"/>
    </source>
</evidence>
<name>A0ABW5PT64_9BACI</name>
<evidence type="ECO:0000313" key="5">
    <source>
        <dbReference type="Proteomes" id="UP001597458"/>
    </source>
</evidence>
<dbReference type="SUPFAM" id="SSF52218">
    <property type="entry name" value="Flavoproteins"/>
    <property type="match status" value="1"/>
</dbReference>
<dbReference type="RefSeq" id="WP_141190318.1">
    <property type="nucleotide sequence ID" value="NZ_JBHUMR010000014.1"/>
</dbReference>
<comment type="similarity">
    <text evidence="2 3">Belongs to the NrdI family.</text>
</comment>
<evidence type="ECO:0000256" key="3">
    <source>
        <dbReference type="HAMAP-Rule" id="MF_00128"/>
    </source>
</evidence>
<proteinExistence type="inferred from homology"/>
<dbReference type="Pfam" id="PF07972">
    <property type="entry name" value="Flavodoxin_NdrI"/>
    <property type="match status" value="1"/>
</dbReference>
<dbReference type="EMBL" id="JBHUMR010000014">
    <property type="protein sequence ID" value="MFD2617832.1"/>
    <property type="molecule type" value="Genomic_DNA"/>
</dbReference>
<dbReference type="Proteomes" id="UP001597458">
    <property type="component" value="Unassembled WGS sequence"/>
</dbReference>
<dbReference type="PANTHER" id="PTHR37297:SF1">
    <property type="entry name" value="PROTEIN NRDI"/>
    <property type="match status" value="1"/>
</dbReference>
<dbReference type="HAMAP" id="MF_00128">
    <property type="entry name" value="NrdI"/>
    <property type="match status" value="1"/>
</dbReference>
<organism evidence="4 5">
    <name type="scientific">Terrilactibacillus laevilacticus</name>
    <dbReference type="NCBI Taxonomy" id="1380157"/>
    <lineage>
        <taxon>Bacteria</taxon>
        <taxon>Bacillati</taxon>
        <taxon>Bacillota</taxon>
        <taxon>Bacilli</taxon>
        <taxon>Bacillales</taxon>
        <taxon>Bacillaceae</taxon>
        <taxon>Terrilactibacillus</taxon>
    </lineage>
</organism>
<accession>A0ABW5PT64</accession>
<dbReference type="InterPro" id="IPR004465">
    <property type="entry name" value="RNR_NrdI"/>
</dbReference>
<dbReference type="NCBIfam" id="TIGR00333">
    <property type="entry name" value="nrdI"/>
    <property type="match status" value="1"/>
</dbReference>
<evidence type="ECO:0000256" key="1">
    <source>
        <dbReference type="ARBA" id="ARBA00003999"/>
    </source>
</evidence>
<comment type="function">
    <text evidence="1 3">Probably involved in ribonucleotide reductase function.</text>
</comment>
<dbReference type="Gene3D" id="3.40.50.360">
    <property type="match status" value="1"/>
</dbReference>
<keyword evidence="5" id="KW-1185">Reference proteome</keyword>
<evidence type="ECO:0000313" key="4">
    <source>
        <dbReference type="EMBL" id="MFD2617832.1"/>
    </source>
</evidence>
<protein>
    <recommendedName>
        <fullName evidence="3">Protein NrdI</fullName>
    </recommendedName>
</protein>
<sequence length="125" mass="13953">MLILFETMTGNVKRFLNKVGLEHQHIDSQPQIDEPFILVTNTIGFGQPPESVTEFLSNKGHLIRGVAASGNRNWGPNFAHSADVISAKYNVPILFKFELGGTSQDVITFRERVNAFDRSNDKVAH</sequence>
<comment type="caution">
    <text evidence="4">The sequence shown here is derived from an EMBL/GenBank/DDBJ whole genome shotgun (WGS) entry which is preliminary data.</text>
</comment>
<dbReference type="InterPro" id="IPR029039">
    <property type="entry name" value="Flavoprotein-like_sf"/>
</dbReference>
<dbReference type="PIRSF" id="PIRSF005087">
    <property type="entry name" value="NrdI"/>
    <property type="match status" value="1"/>
</dbReference>
<dbReference type="PANTHER" id="PTHR37297">
    <property type="entry name" value="PROTEIN NRDI"/>
    <property type="match status" value="1"/>
</dbReference>
<reference evidence="5" key="1">
    <citation type="journal article" date="2019" name="Int. J. Syst. Evol. Microbiol.">
        <title>The Global Catalogue of Microorganisms (GCM) 10K type strain sequencing project: providing services to taxonomists for standard genome sequencing and annotation.</title>
        <authorList>
            <consortium name="The Broad Institute Genomics Platform"/>
            <consortium name="The Broad Institute Genome Sequencing Center for Infectious Disease"/>
            <person name="Wu L."/>
            <person name="Ma J."/>
        </authorList>
    </citation>
    <scope>NUCLEOTIDE SEQUENCE [LARGE SCALE GENOMIC DNA]</scope>
    <source>
        <strain evidence="5">TISTR 2241</strain>
    </source>
</reference>
<gene>
    <name evidence="3 4" type="primary">nrdI</name>
    <name evidence="4" type="ORF">ACFSTF_10995</name>
</gene>
<dbReference type="InterPro" id="IPR020852">
    <property type="entry name" value="RNR_Ib_NrdI_bac"/>
</dbReference>